<dbReference type="InterPro" id="IPR007208">
    <property type="entry name" value="MrpF/PhaF-like"/>
</dbReference>
<gene>
    <name evidence="10" type="ORF">KB893_012160</name>
</gene>
<dbReference type="PIRSF" id="PIRSF028784">
    <property type="entry name" value="MrpF"/>
    <property type="match status" value="1"/>
</dbReference>
<evidence type="ECO:0000256" key="9">
    <source>
        <dbReference type="SAM" id="Phobius"/>
    </source>
</evidence>
<protein>
    <submittedName>
        <fullName evidence="10">K+/H+ antiporter subunit F</fullName>
    </submittedName>
</protein>
<keyword evidence="7 8" id="KW-0472">Membrane</keyword>
<evidence type="ECO:0000313" key="10">
    <source>
        <dbReference type="EMBL" id="MBS7457885.1"/>
    </source>
</evidence>
<evidence type="ECO:0000256" key="5">
    <source>
        <dbReference type="ARBA" id="ARBA00022692"/>
    </source>
</evidence>
<evidence type="ECO:0000256" key="3">
    <source>
        <dbReference type="ARBA" id="ARBA00022448"/>
    </source>
</evidence>
<dbReference type="AlphaFoldDB" id="A0AAP2CDF6"/>
<dbReference type="GO" id="GO:0005886">
    <property type="term" value="C:plasma membrane"/>
    <property type="evidence" value="ECO:0007669"/>
    <property type="project" value="UniProtKB-SubCell"/>
</dbReference>
<evidence type="ECO:0000256" key="7">
    <source>
        <dbReference type="ARBA" id="ARBA00023136"/>
    </source>
</evidence>
<reference evidence="10 11" key="1">
    <citation type="journal article" date="2021" name="Microbiol. Resour. Announc.">
        <title>Draft Genome Sequence of Coralloluteibacterium stylophorae LMG 29479T.</title>
        <authorList>
            <person name="Karlyshev A.V."/>
            <person name="Kudryashova E.B."/>
            <person name="Ariskina E.V."/>
            <person name="Conroy A.P."/>
            <person name="Abidueva E.Y."/>
        </authorList>
    </citation>
    <scope>NUCLEOTIDE SEQUENCE [LARGE SCALE GENOMIC DNA]</scope>
    <source>
        <strain evidence="10 11">LMG 29479</strain>
    </source>
</reference>
<keyword evidence="11" id="KW-1185">Reference proteome</keyword>
<dbReference type="Pfam" id="PF04066">
    <property type="entry name" value="MrpF_PhaF"/>
    <property type="match status" value="1"/>
</dbReference>
<keyword evidence="4 8" id="KW-1003">Cell membrane</keyword>
<keyword evidence="8" id="KW-0050">Antiport</keyword>
<comment type="subcellular location">
    <subcellularLocation>
        <location evidence="1 8">Cell membrane</location>
        <topology evidence="1 8">Multi-pass membrane protein</topology>
    </subcellularLocation>
</comment>
<keyword evidence="6 9" id="KW-1133">Transmembrane helix</keyword>
<keyword evidence="8" id="KW-0406">Ion transport</keyword>
<accession>A0AAP2CDF6</accession>
<dbReference type="EMBL" id="JAGQFT020000007">
    <property type="protein sequence ID" value="MBS7457885.1"/>
    <property type="molecule type" value="Genomic_DNA"/>
</dbReference>
<dbReference type="PANTHER" id="PTHR34702">
    <property type="entry name" value="NA(+)/H(+) ANTIPORTER SUBUNIT F1"/>
    <property type="match status" value="1"/>
</dbReference>
<dbReference type="RefSeq" id="WP_213173745.1">
    <property type="nucleotide sequence ID" value="NZ_JAGQFT020000007.1"/>
</dbReference>
<evidence type="ECO:0000313" key="11">
    <source>
        <dbReference type="Proteomes" id="UP000675747"/>
    </source>
</evidence>
<dbReference type="Proteomes" id="UP000675747">
    <property type="component" value="Unassembled WGS sequence"/>
</dbReference>
<dbReference type="GO" id="GO:0015385">
    <property type="term" value="F:sodium:proton antiporter activity"/>
    <property type="evidence" value="ECO:0007669"/>
    <property type="project" value="TreeGrafter"/>
</dbReference>
<dbReference type="NCBIfam" id="NF004812">
    <property type="entry name" value="PRK06161.1"/>
    <property type="match status" value="1"/>
</dbReference>
<feature type="transmembrane region" description="Helical" evidence="9">
    <location>
        <begin position="63"/>
        <end position="83"/>
    </location>
</feature>
<evidence type="ECO:0000256" key="2">
    <source>
        <dbReference type="ARBA" id="ARBA00009212"/>
    </source>
</evidence>
<evidence type="ECO:0000256" key="4">
    <source>
        <dbReference type="ARBA" id="ARBA00022475"/>
    </source>
</evidence>
<comment type="similarity">
    <text evidence="2 8">Belongs to the CPA3 antiporters (TC 2.A.63) subunit F family.</text>
</comment>
<evidence type="ECO:0000256" key="6">
    <source>
        <dbReference type="ARBA" id="ARBA00022989"/>
    </source>
</evidence>
<proteinExistence type="inferred from homology"/>
<comment type="caution">
    <text evidence="10">The sequence shown here is derived from an EMBL/GenBank/DDBJ whole genome shotgun (WGS) entry which is preliminary data.</text>
</comment>
<feature type="transmembrane region" description="Helical" evidence="9">
    <location>
        <begin position="37"/>
        <end position="57"/>
    </location>
</feature>
<organism evidence="10 11">
    <name type="scientific">Coralloluteibacterium stylophorae</name>
    <dbReference type="NCBI Taxonomy" id="1776034"/>
    <lineage>
        <taxon>Bacteria</taxon>
        <taxon>Pseudomonadati</taxon>
        <taxon>Pseudomonadota</taxon>
        <taxon>Gammaproteobacteria</taxon>
        <taxon>Lysobacterales</taxon>
        <taxon>Lysobacteraceae</taxon>
        <taxon>Coralloluteibacterium</taxon>
    </lineage>
</organism>
<evidence type="ECO:0000256" key="8">
    <source>
        <dbReference type="PIRNR" id="PIRNR028784"/>
    </source>
</evidence>
<evidence type="ECO:0000256" key="1">
    <source>
        <dbReference type="ARBA" id="ARBA00004651"/>
    </source>
</evidence>
<sequence>MIDTAAIIALCLIAAAVLMSLFRLLRGPSSTDRILALDTLYINATALLVVIGVVFATSTYFEAALIIAMLGFVSTMVACKYVIRGRIIE</sequence>
<keyword evidence="3 8" id="KW-0813">Transport</keyword>
<feature type="transmembrane region" description="Helical" evidence="9">
    <location>
        <begin position="6"/>
        <end position="25"/>
    </location>
</feature>
<dbReference type="PANTHER" id="PTHR34702:SF1">
    <property type="entry name" value="NA(+)_H(+) ANTIPORTER SUBUNIT F"/>
    <property type="match status" value="1"/>
</dbReference>
<name>A0AAP2CDF6_9GAMM</name>
<keyword evidence="5 9" id="KW-0812">Transmembrane</keyword>